<dbReference type="PROSITE" id="PS00233">
    <property type="entry name" value="CHIT_BIND_RR_1"/>
    <property type="match status" value="1"/>
</dbReference>
<dbReference type="GO" id="GO:0008010">
    <property type="term" value="F:structural constituent of chitin-based larval cuticle"/>
    <property type="evidence" value="ECO:0007669"/>
    <property type="project" value="TreeGrafter"/>
</dbReference>
<dbReference type="InterPro" id="IPR000618">
    <property type="entry name" value="Insect_cuticle"/>
</dbReference>
<sequence>MRTSVIIVFAAVVTVCAAADAPIAIVSQSQDGPNPDGSYKWSWESANGIKAEEEGSLSGQGDDAALQVRGSSSYKSTDGQDISLKYTANEEGFKPEGAHLPTPPPIPELIKKALEWIEAHPSKDDQ</sequence>
<dbReference type="AlphaFoldDB" id="A0A9R1TLZ0"/>
<dbReference type="GeneID" id="105271890"/>
<dbReference type="KEGG" id="fas:105271890"/>
<keyword evidence="1 2" id="KW-0193">Cuticle</keyword>
<proteinExistence type="predicted"/>
<dbReference type="PANTHER" id="PTHR10380">
    <property type="entry name" value="CUTICLE PROTEIN"/>
    <property type="match status" value="1"/>
</dbReference>
<evidence type="ECO:0000313" key="5">
    <source>
        <dbReference type="Proteomes" id="UP000694866"/>
    </source>
</evidence>
<feature type="signal peptide" evidence="4">
    <location>
        <begin position="1"/>
        <end position="18"/>
    </location>
</feature>
<protein>
    <submittedName>
        <fullName evidence="6">Endocuticle structural glycoprotein SgAbd-8</fullName>
    </submittedName>
</protein>
<gene>
    <name evidence="6" type="primary">LOC105271890</name>
</gene>
<keyword evidence="5" id="KW-1185">Reference proteome</keyword>
<name>A0A9R1TLZ0_9HYME</name>
<evidence type="ECO:0000256" key="3">
    <source>
        <dbReference type="SAM" id="MobiDB-lite"/>
    </source>
</evidence>
<reference evidence="6" key="1">
    <citation type="submission" date="2025-08" db="UniProtKB">
        <authorList>
            <consortium name="RefSeq"/>
        </authorList>
    </citation>
    <scope>IDENTIFICATION</scope>
    <source>
        <strain evidence="6">USDA-PBARC FA_bdor</strain>
        <tissue evidence="6">Whole organism</tissue>
    </source>
</reference>
<feature type="region of interest" description="Disordered" evidence="3">
    <location>
        <begin position="87"/>
        <end position="106"/>
    </location>
</feature>
<dbReference type="Pfam" id="PF00379">
    <property type="entry name" value="Chitin_bind_4"/>
    <property type="match status" value="1"/>
</dbReference>
<keyword evidence="4" id="KW-0732">Signal</keyword>
<evidence type="ECO:0000256" key="2">
    <source>
        <dbReference type="PROSITE-ProRule" id="PRU00497"/>
    </source>
</evidence>
<evidence type="ECO:0000313" key="6">
    <source>
        <dbReference type="RefSeq" id="XP_011312002.1"/>
    </source>
</evidence>
<accession>A0A9R1TLZ0</accession>
<dbReference type="InterPro" id="IPR031311">
    <property type="entry name" value="CHIT_BIND_RR_consensus"/>
</dbReference>
<evidence type="ECO:0000256" key="1">
    <source>
        <dbReference type="ARBA" id="ARBA00022460"/>
    </source>
</evidence>
<dbReference type="OrthoDB" id="6372059at2759"/>
<dbReference type="GO" id="GO:0062129">
    <property type="term" value="C:chitin-based extracellular matrix"/>
    <property type="evidence" value="ECO:0007669"/>
    <property type="project" value="TreeGrafter"/>
</dbReference>
<organism evidence="5 6">
    <name type="scientific">Fopius arisanus</name>
    <dbReference type="NCBI Taxonomy" id="64838"/>
    <lineage>
        <taxon>Eukaryota</taxon>
        <taxon>Metazoa</taxon>
        <taxon>Ecdysozoa</taxon>
        <taxon>Arthropoda</taxon>
        <taxon>Hexapoda</taxon>
        <taxon>Insecta</taxon>
        <taxon>Pterygota</taxon>
        <taxon>Neoptera</taxon>
        <taxon>Endopterygota</taxon>
        <taxon>Hymenoptera</taxon>
        <taxon>Apocrita</taxon>
        <taxon>Ichneumonoidea</taxon>
        <taxon>Braconidae</taxon>
        <taxon>Opiinae</taxon>
        <taxon>Fopius</taxon>
    </lineage>
</organism>
<dbReference type="InterPro" id="IPR050468">
    <property type="entry name" value="Cuticle_Struct_Prot"/>
</dbReference>
<dbReference type="Proteomes" id="UP000694866">
    <property type="component" value="Unplaced"/>
</dbReference>
<feature type="chain" id="PRO_5040360456" evidence="4">
    <location>
        <begin position="19"/>
        <end position="126"/>
    </location>
</feature>
<dbReference type="RefSeq" id="XP_011312002.1">
    <property type="nucleotide sequence ID" value="XM_011313700.1"/>
</dbReference>
<evidence type="ECO:0000256" key="4">
    <source>
        <dbReference type="SAM" id="SignalP"/>
    </source>
</evidence>
<dbReference type="PROSITE" id="PS51155">
    <property type="entry name" value="CHIT_BIND_RR_2"/>
    <property type="match status" value="1"/>
</dbReference>
<dbReference type="PANTHER" id="PTHR10380:SF241">
    <property type="entry name" value="CUTICULAR PROTEIN 47EG-RELATED"/>
    <property type="match status" value="1"/>
</dbReference>